<comment type="caution">
    <text evidence="2">The sequence shown here is derived from an EMBL/GenBank/DDBJ whole genome shotgun (WGS) entry which is preliminary data.</text>
</comment>
<keyword evidence="3" id="KW-1185">Reference proteome</keyword>
<dbReference type="EMBL" id="MTYJ01000035">
    <property type="protein sequence ID" value="OQV19862.1"/>
    <property type="molecule type" value="Genomic_DNA"/>
</dbReference>
<feature type="region of interest" description="Disordered" evidence="1">
    <location>
        <begin position="33"/>
        <end position="77"/>
    </location>
</feature>
<evidence type="ECO:0000313" key="2">
    <source>
        <dbReference type="EMBL" id="OQV19862.1"/>
    </source>
</evidence>
<reference evidence="3" key="1">
    <citation type="submission" date="2017-01" db="EMBL/GenBank/DDBJ databases">
        <title>Comparative genomics of anhydrobiosis in the tardigrade Hypsibius dujardini.</title>
        <authorList>
            <person name="Yoshida Y."/>
            <person name="Koutsovoulos G."/>
            <person name="Laetsch D."/>
            <person name="Stevens L."/>
            <person name="Kumar S."/>
            <person name="Horikawa D."/>
            <person name="Ishino K."/>
            <person name="Komine S."/>
            <person name="Tomita M."/>
            <person name="Blaxter M."/>
            <person name="Arakawa K."/>
        </authorList>
    </citation>
    <scope>NUCLEOTIDE SEQUENCE [LARGE SCALE GENOMIC DNA]</scope>
    <source>
        <strain evidence="3">Z151</strain>
    </source>
</reference>
<evidence type="ECO:0000313" key="3">
    <source>
        <dbReference type="Proteomes" id="UP000192578"/>
    </source>
</evidence>
<evidence type="ECO:0000256" key="1">
    <source>
        <dbReference type="SAM" id="MobiDB-lite"/>
    </source>
</evidence>
<protein>
    <submittedName>
        <fullName evidence="2">Uncharacterized protein</fullName>
    </submittedName>
</protein>
<sequence>MHKDNRRERKVNPCEKIVSTNVRRFCVPFSTRFGATDDGSFGGEPGREDPSDDGLAAPFILPSSQGRSTGPPRLMRP</sequence>
<accession>A0A1W0WXI6</accession>
<dbReference type="Proteomes" id="UP000192578">
    <property type="component" value="Unassembled WGS sequence"/>
</dbReference>
<dbReference type="AlphaFoldDB" id="A0A1W0WXI6"/>
<organism evidence="2 3">
    <name type="scientific">Hypsibius exemplaris</name>
    <name type="common">Freshwater tardigrade</name>
    <dbReference type="NCBI Taxonomy" id="2072580"/>
    <lineage>
        <taxon>Eukaryota</taxon>
        <taxon>Metazoa</taxon>
        <taxon>Ecdysozoa</taxon>
        <taxon>Tardigrada</taxon>
        <taxon>Eutardigrada</taxon>
        <taxon>Parachela</taxon>
        <taxon>Hypsibioidea</taxon>
        <taxon>Hypsibiidae</taxon>
        <taxon>Hypsibius</taxon>
    </lineage>
</organism>
<name>A0A1W0WXI6_HYPEX</name>
<gene>
    <name evidence="2" type="ORF">BV898_06132</name>
</gene>
<proteinExistence type="predicted"/>